<dbReference type="EnsemblPlants" id="ORUFI05G28660.2">
    <property type="protein sequence ID" value="ORUFI05G28660.2"/>
    <property type="gene ID" value="ORUFI05G28660"/>
</dbReference>
<evidence type="ECO:0000313" key="1">
    <source>
        <dbReference type="EnsemblPlants" id="ORUFI05G28660.2"/>
    </source>
</evidence>
<proteinExistence type="predicted"/>
<reference evidence="2" key="1">
    <citation type="submission" date="2013-06" db="EMBL/GenBank/DDBJ databases">
        <authorList>
            <person name="Zhao Q."/>
        </authorList>
    </citation>
    <scope>NUCLEOTIDE SEQUENCE</scope>
    <source>
        <strain evidence="2">cv. W1943</strain>
    </source>
</reference>
<name>A0A0E0PRK8_ORYRU</name>
<dbReference type="AlphaFoldDB" id="A0A0E0PRK8"/>
<dbReference type="HOGENOM" id="CLU_2798467_0_0_1"/>
<protein>
    <submittedName>
        <fullName evidence="1">Uncharacterized protein</fullName>
    </submittedName>
</protein>
<dbReference type="Proteomes" id="UP000008022">
    <property type="component" value="Unassembled WGS sequence"/>
</dbReference>
<sequence length="68" mass="8070">MADSRSVPQKGVRPSLFKVQMNPHEMRNKLTRNRRQGMCMMRSVRRATQFARMGWRCELQGCELWKNG</sequence>
<evidence type="ECO:0000313" key="2">
    <source>
        <dbReference type="Proteomes" id="UP000008022"/>
    </source>
</evidence>
<accession>A0A0E0PRK8</accession>
<keyword evidence="2" id="KW-1185">Reference proteome</keyword>
<dbReference type="Gramene" id="ORUFI05G28660.2">
    <property type="protein sequence ID" value="ORUFI05G28660.2"/>
    <property type="gene ID" value="ORUFI05G28660"/>
</dbReference>
<organism evidence="1 2">
    <name type="scientific">Oryza rufipogon</name>
    <name type="common">Brownbeard rice</name>
    <name type="synonym">Asian wild rice</name>
    <dbReference type="NCBI Taxonomy" id="4529"/>
    <lineage>
        <taxon>Eukaryota</taxon>
        <taxon>Viridiplantae</taxon>
        <taxon>Streptophyta</taxon>
        <taxon>Embryophyta</taxon>
        <taxon>Tracheophyta</taxon>
        <taxon>Spermatophyta</taxon>
        <taxon>Magnoliopsida</taxon>
        <taxon>Liliopsida</taxon>
        <taxon>Poales</taxon>
        <taxon>Poaceae</taxon>
        <taxon>BOP clade</taxon>
        <taxon>Oryzoideae</taxon>
        <taxon>Oryzeae</taxon>
        <taxon>Oryzinae</taxon>
        <taxon>Oryza</taxon>
    </lineage>
</organism>
<reference evidence="1" key="2">
    <citation type="submission" date="2015-06" db="UniProtKB">
        <authorList>
            <consortium name="EnsemblPlants"/>
        </authorList>
    </citation>
    <scope>IDENTIFICATION</scope>
</reference>